<feature type="signal peptide" evidence="1">
    <location>
        <begin position="1"/>
        <end position="22"/>
    </location>
</feature>
<dbReference type="EMBL" id="WTVH01000025">
    <property type="protein sequence ID" value="NMF94223.1"/>
    <property type="molecule type" value="Genomic_DNA"/>
</dbReference>
<reference evidence="2" key="1">
    <citation type="submission" date="2019-12" db="EMBL/GenBank/DDBJ databases">
        <title>Comparative genomics gives insights into the taxonomy of the Azoarcus-Aromatoleum group and reveals separate origins of nif in the plant-associated Azoarcus and non-plant-associated Aromatoleum sub-groups.</title>
        <authorList>
            <person name="Lafos M."/>
            <person name="Maluk M."/>
            <person name="Batista M."/>
            <person name="Junghare M."/>
            <person name="Carmona M."/>
            <person name="Faoro H."/>
            <person name="Cruz L.M."/>
            <person name="Battistoni F."/>
            <person name="De Souza E."/>
            <person name="Pedrosa F."/>
            <person name="Chen W.-M."/>
            <person name="Poole P.S."/>
            <person name="Dixon R.A."/>
            <person name="James E.K."/>
        </authorList>
    </citation>
    <scope>NUCLEOTIDE SEQUENCE</scope>
    <source>
        <strain evidence="2">U120</strain>
    </source>
</reference>
<accession>A0ABX1N4Q2</accession>
<proteinExistence type="predicted"/>
<dbReference type="Pfam" id="PF05494">
    <property type="entry name" value="MlaC"/>
    <property type="match status" value="1"/>
</dbReference>
<dbReference type="Gene3D" id="3.10.450.50">
    <property type="match status" value="1"/>
</dbReference>
<dbReference type="PANTHER" id="PTHR36573:SF1">
    <property type="entry name" value="INTERMEMBRANE PHOSPHOLIPID TRANSPORT SYSTEM BINDING PROTEIN MLAC"/>
    <property type="match status" value="1"/>
</dbReference>
<keyword evidence="1" id="KW-0732">Signal</keyword>
<dbReference type="PANTHER" id="PTHR36573">
    <property type="entry name" value="INTERMEMBRANE PHOSPHOLIPID TRANSPORT SYSTEM BINDING PROTEIN MLAC"/>
    <property type="match status" value="1"/>
</dbReference>
<dbReference type="Gene3D" id="1.10.10.640">
    <property type="entry name" value="phospholipid-binding protein"/>
    <property type="match status" value="1"/>
</dbReference>
<name>A0ABX1N4Q2_9RHOO</name>
<keyword evidence="3" id="KW-1185">Reference proteome</keyword>
<dbReference type="PIRSF" id="PIRSF004649">
    <property type="entry name" value="MlaC"/>
    <property type="match status" value="1"/>
</dbReference>
<sequence>MPMFARSLLAVLLLLASLLVAAQQKAPDALVKDVTEEVLTILSEDKQIRSGDSTRAAELIETRIAPHFDFPRMTALAVGRHWAQANEEQRRQLTEEFRTLLVRTYANALTEYRDETVTFKPMRKGPDAKEVLVQSQINKPGGQPIDLDYRLVDKGGEWKVIDVTVAGVSLVTNYRSGFNNEVSSGGIEGLLKSLQEKNRNPQAPSPTAGRKS</sequence>
<protein>
    <recommendedName>
        <fullName evidence="4">ABC transporter substrate-binding protein</fullName>
    </recommendedName>
</protein>
<dbReference type="Proteomes" id="UP000601990">
    <property type="component" value="Unassembled WGS sequence"/>
</dbReference>
<evidence type="ECO:0000313" key="3">
    <source>
        <dbReference type="Proteomes" id="UP000601990"/>
    </source>
</evidence>
<feature type="chain" id="PRO_5045264207" description="ABC transporter substrate-binding protein" evidence="1">
    <location>
        <begin position="23"/>
        <end position="212"/>
    </location>
</feature>
<gene>
    <name evidence="2" type="ORF">GO608_12880</name>
</gene>
<organism evidence="2 3">
    <name type="scientific">Aromatoleum buckelii</name>
    <dbReference type="NCBI Taxonomy" id="200254"/>
    <lineage>
        <taxon>Bacteria</taxon>
        <taxon>Pseudomonadati</taxon>
        <taxon>Pseudomonadota</taxon>
        <taxon>Betaproteobacteria</taxon>
        <taxon>Rhodocyclales</taxon>
        <taxon>Rhodocyclaceae</taxon>
        <taxon>Aromatoleum</taxon>
    </lineage>
</organism>
<evidence type="ECO:0000313" key="2">
    <source>
        <dbReference type="EMBL" id="NMF94223.1"/>
    </source>
</evidence>
<evidence type="ECO:0008006" key="4">
    <source>
        <dbReference type="Google" id="ProtNLM"/>
    </source>
</evidence>
<evidence type="ECO:0000256" key="1">
    <source>
        <dbReference type="SAM" id="SignalP"/>
    </source>
</evidence>
<dbReference type="RefSeq" id="WP_169199481.1">
    <property type="nucleotide sequence ID" value="NZ_WTVH02000009.1"/>
</dbReference>
<comment type="caution">
    <text evidence="2">The sequence shown here is derived from an EMBL/GenBank/DDBJ whole genome shotgun (WGS) entry which is preliminary data.</text>
</comment>
<dbReference type="InterPro" id="IPR008869">
    <property type="entry name" value="MlaC/ttg2D"/>
</dbReference>